<dbReference type="AlphaFoldDB" id="A0A164NXL3"/>
<evidence type="ECO:0000313" key="2">
    <source>
        <dbReference type="Proteomes" id="UP000076512"/>
    </source>
</evidence>
<reference evidence="1 2" key="1">
    <citation type="submission" date="2016-04" db="EMBL/GenBank/DDBJ databases">
        <authorList>
            <person name="Evans L.H."/>
            <person name="Alamgir A."/>
            <person name="Owens N."/>
            <person name="Weber N.D."/>
            <person name="Virtaneva K."/>
            <person name="Barbian K."/>
            <person name="Babar A."/>
            <person name="Rosenke K."/>
        </authorList>
    </citation>
    <scope>NUCLEOTIDE SEQUENCE [LARGE SCALE GENOMIC DNA]</scope>
    <source>
        <strain evidence="1 2">IFM 0406</strain>
    </source>
</reference>
<dbReference type="SUPFAM" id="SSF46785">
    <property type="entry name" value="Winged helix' DNA-binding domain"/>
    <property type="match status" value="1"/>
</dbReference>
<proteinExistence type="predicted"/>
<organism evidence="1 2">
    <name type="scientific">Nocardia terpenica</name>
    <dbReference type="NCBI Taxonomy" id="455432"/>
    <lineage>
        <taxon>Bacteria</taxon>
        <taxon>Bacillati</taxon>
        <taxon>Actinomycetota</taxon>
        <taxon>Actinomycetes</taxon>
        <taxon>Mycobacteriales</taxon>
        <taxon>Nocardiaceae</taxon>
        <taxon>Nocardia</taxon>
    </lineage>
</organism>
<dbReference type="EMBL" id="LWGR01000004">
    <property type="protein sequence ID" value="KZM74850.1"/>
    <property type="molecule type" value="Genomic_DNA"/>
</dbReference>
<evidence type="ECO:0000313" key="1">
    <source>
        <dbReference type="EMBL" id="KZM74850.1"/>
    </source>
</evidence>
<protein>
    <recommendedName>
        <fullName evidence="3">MarR family transcriptional regulator</fullName>
    </recommendedName>
</protein>
<gene>
    <name evidence="1" type="ORF">AWN90_22745</name>
</gene>
<dbReference type="Proteomes" id="UP000076512">
    <property type="component" value="Unassembled WGS sequence"/>
</dbReference>
<evidence type="ECO:0008006" key="3">
    <source>
        <dbReference type="Google" id="ProtNLM"/>
    </source>
</evidence>
<keyword evidence="2" id="KW-1185">Reference proteome</keyword>
<name>A0A164NXL3_9NOCA</name>
<sequence>MCPDSVGSAAEMAVLKILAPGGLLTCDQLAAQARQTMRTTRGAILRLQGRGLVVPTYNRARWQITARGRAVEAAKGRRFAWMS</sequence>
<dbReference type="InterPro" id="IPR036390">
    <property type="entry name" value="WH_DNA-bd_sf"/>
</dbReference>
<comment type="caution">
    <text evidence="1">The sequence shown here is derived from an EMBL/GenBank/DDBJ whole genome shotgun (WGS) entry which is preliminary data.</text>
</comment>
<accession>A0A164NXL3</accession>
<dbReference type="STRING" id="455432.AWN90_22745"/>